<sequence length="101" mass="10775">MSTYFTTKKTIAISAGACGAGTGGIVFPLIAQQLLPKIGFRWTVRVMGLVVAVSSMIIMIIAKTRLKARKAGPLVEWAAFKEPALVNTQQTNSLAQAQTHS</sequence>
<proteinExistence type="predicted"/>
<dbReference type="InterPro" id="IPR036259">
    <property type="entry name" value="MFS_trans_sf"/>
</dbReference>
<keyword evidence="1" id="KW-1133">Transmembrane helix</keyword>
<evidence type="ECO:0000313" key="2">
    <source>
        <dbReference type="EnsemblFungi" id="FOXG_13651P0"/>
    </source>
</evidence>
<accession>A0A0D2YBH3</accession>
<feature type="transmembrane region" description="Helical" evidence="1">
    <location>
        <begin position="42"/>
        <end position="62"/>
    </location>
</feature>
<protein>
    <recommendedName>
        <fullName evidence="4">Major facilitator superfamily (MFS) profile domain-containing protein</fullName>
    </recommendedName>
</protein>
<keyword evidence="1" id="KW-0812">Transmembrane</keyword>
<evidence type="ECO:0000313" key="3">
    <source>
        <dbReference type="Proteomes" id="UP000002489"/>
    </source>
</evidence>
<evidence type="ECO:0000256" key="1">
    <source>
        <dbReference type="SAM" id="Phobius"/>
    </source>
</evidence>
<organism evidence="2 3">
    <name type="scientific">Fusarium oxysporum (strain Fo5176)</name>
    <name type="common">Fusarium vascular wilt</name>
    <dbReference type="NCBI Taxonomy" id="660025"/>
    <lineage>
        <taxon>Eukaryota</taxon>
        <taxon>Fungi</taxon>
        <taxon>Dikarya</taxon>
        <taxon>Ascomycota</taxon>
        <taxon>Pezizomycotina</taxon>
        <taxon>Sordariomycetes</taxon>
        <taxon>Hypocreomycetidae</taxon>
        <taxon>Hypocreales</taxon>
        <taxon>Nectriaceae</taxon>
        <taxon>Fusarium</taxon>
        <taxon>Fusarium oxysporum species complex</taxon>
    </lineage>
</organism>
<dbReference type="AlphaFoldDB" id="A0A0D2YBH3"/>
<reference evidence="3" key="1">
    <citation type="journal article" date="2012" name="Mol. Plant Microbe Interact.">
        <title>A highly conserved effector in Fusarium oxysporum is required for full virulence on Arabidopsis.</title>
        <authorList>
            <person name="Thatcher L.F."/>
            <person name="Gardiner D.M."/>
            <person name="Kazan K."/>
            <person name="Manners J."/>
        </authorList>
    </citation>
    <scope>NUCLEOTIDE SEQUENCE [LARGE SCALE GENOMIC DNA]</scope>
    <source>
        <strain evidence="3">Fo5176</strain>
    </source>
</reference>
<keyword evidence="1" id="KW-0472">Membrane</keyword>
<evidence type="ECO:0008006" key="4">
    <source>
        <dbReference type="Google" id="ProtNLM"/>
    </source>
</evidence>
<dbReference type="EnsemblFungi" id="FOXG_13651T0">
    <property type="protein sequence ID" value="FOXG_13651P0"/>
    <property type="gene ID" value="FOXG_13651"/>
</dbReference>
<name>A0A0D2YBH3_FUSOF</name>
<dbReference type="SUPFAM" id="SSF103473">
    <property type="entry name" value="MFS general substrate transporter"/>
    <property type="match status" value="1"/>
</dbReference>
<dbReference type="Proteomes" id="UP000002489">
    <property type="component" value="Unassembled WGS sequence"/>
</dbReference>
<reference evidence="2" key="2">
    <citation type="submission" date="2025-08" db="UniProtKB">
        <authorList>
            <consortium name="EnsemblFungi"/>
        </authorList>
    </citation>
    <scope>IDENTIFICATION</scope>
    <source>
        <strain evidence="2">4287 / CBS 123668 / FGSC 9935 / NRRL 34936</strain>
    </source>
</reference>
<feature type="transmembrane region" description="Helical" evidence="1">
    <location>
        <begin position="12"/>
        <end position="30"/>
    </location>
</feature>